<protein>
    <submittedName>
        <fullName evidence="2">Uncharacterized membrane protein HdeD (DUF308 family)</fullName>
    </submittedName>
</protein>
<proteinExistence type="predicted"/>
<keyword evidence="1" id="KW-0812">Transmembrane</keyword>
<dbReference type="InterPro" id="IPR005325">
    <property type="entry name" value="DUF308_memb"/>
</dbReference>
<keyword evidence="1" id="KW-0472">Membrane</keyword>
<evidence type="ECO:0000256" key="1">
    <source>
        <dbReference type="SAM" id="Phobius"/>
    </source>
</evidence>
<comment type="caution">
    <text evidence="2">The sequence shown here is derived from an EMBL/GenBank/DDBJ whole genome shotgun (WGS) entry which is preliminary data.</text>
</comment>
<feature type="transmembrane region" description="Helical" evidence="1">
    <location>
        <begin position="49"/>
        <end position="71"/>
    </location>
</feature>
<name>A0A316FYE5_9ACTN</name>
<organism evidence="2 3">
    <name type="scientific">Actinoplanes xinjiangensis</name>
    <dbReference type="NCBI Taxonomy" id="512350"/>
    <lineage>
        <taxon>Bacteria</taxon>
        <taxon>Bacillati</taxon>
        <taxon>Actinomycetota</taxon>
        <taxon>Actinomycetes</taxon>
        <taxon>Micromonosporales</taxon>
        <taxon>Micromonosporaceae</taxon>
        <taxon>Actinoplanes</taxon>
    </lineage>
</organism>
<evidence type="ECO:0000313" key="3">
    <source>
        <dbReference type="Proteomes" id="UP000245697"/>
    </source>
</evidence>
<sequence>MTDTAPRWPDAATELRTQPFPWWTLLVTGLFAVALGLTVLIWPDISLKAMAILTGIWLVAGGLARIVAAFLPTGRSVAGHVLSGVIGIIVLVAGLACLRNLVTGLLVLAIVFGTTWILSGLALLLAGVAQHGPLRPALVIVGVLTMLLGVAFVVLPNLSLATLVVLTGIGSLLVGLCEVILAFLIRHLQHTGEDRGQQ</sequence>
<dbReference type="RefSeq" id="WP_109594437.1">
    <property type="nucleotide sequence ID" value="NZ_BONA01000049.1"/>
</dbReference>
<keyword evidence="1" id="KW-1133">Transmembrane helix</keyword>
<reference evidence="2 3" key="1">
    <citation type="submission" date="2018-05" db="EMBL/GenBank/DDBJ databases">
        <title>Genomic Encyclopedia of Archaeal and Bacterial Type Strains, Phase II (KMG-II): from individual species to whole genera.</title>
        <authorList>
            <person name="Goeker M."/>
        </authorList>
    </citation>
    <scope>NUCLEOTIDE SEQUENCE [LARGE SCALE GENOMIC DNA]</scope>
    <source>
        <strain evidence="2 3">DSM 45184</strain>
    </source>
</reference>
<dbReference type="OrthoDB" id="3296605at2"/>
<dbReference type="Proteomes" id="UP000245697">
    <property type="component" value="Unassembled WGS sequence"/>
</dbReference>
<feature type="transmembrane region" description="Helical" evidence="1">
    <location>
        <begin position="20"/>
        <end position="42"/>
    </location>
</feature>
<dbReference type="PANTHER" id="PTHR34989">
    <property type="entry name" value="PROTEIN HDED"/>
    <property type="match status" value="1"/>
</dbReference>
<dbReference type="AlphaFoldDB" id="A0A316FYE5"/>
<evidence type="ECO:0000313" key="2">
    <source>
        <dbReference type="EMBL" id="PWK47137.1"/>
    </source>
</evidence>
<gene>
    <name evidence="2" type="ORF">BC793_108252</name>
</gene>
<dbReference type="Pfam" id="PF03729">
    <property type="entry name" value="DUF308"/>
    <property type="match status" value="2"/>
</dbReference>
<feature type="transmembrane region" description="Helical" evidence="1">
    <location>
        <begin position="134"/>
        <end position="155"/>
    </location>
</feature>
<dbReference type="InterPro" id="IPR052712">
    <property type="entry name" value="Acid_resist_chaperone_HdeD"/>
</dbReference>
<dbReference type="PANTHER" id="PTHR34989:SF1">
    <property type="entry name" value="PROTEIN HDED"/>
    <property type="match status" value="1"/>
</dbReference>
<feature type="transmembrane region" description="Helical" evidence="1">
    <location>
        <begin position="77"/>
        <end position="98"/>
    </location>
</feature>
<feature type="transmembrane region" description="Helical" evidence="1">
    <location>
        <begin position="162"/>
        <end position="185"/>
    </location>
</feature>
<accession>A0A316FYE5</accession>
<keyword evidence="3" id="KW-1185">Reference proteome</keyword>
<dbReference type="EMBL" id="QGGR01000008">
    <property type="protein sequence ID" value="PWK47137.1"/>
    <property type="molecule type" value="Genomic_DNA"/>
</dbReference>
<feature type="transmembrane region" description="Helical" evidence="1">
    <location>
        <begin position="105"/>
        <end position="128"/>
    </location>
</feature>
<dbReference type="GO" id="GO:0005886">
    <property type="term" value="C:plasma membrane"/>
    <property type="evidence" value="ECO:0007669"/>
    <property type="project" value="TreeGrafter"/>
</dbReference>